<feature type="region of interest" description="Disordered" evidence="1">
    <location>
        <begin position="1"/>
        <end position="97"/>
    </location>
</feature>
<dbReference type="EMBL" id="CABDUW010000279">
    <property type="protein sequence ID" value="VTJ64776.1"/>
    <property type="molecule type" value="Genomic_DNA"/>
</dbReference>
<protein>
    <submittedName>
        <fullName evidence="3">Uncharacterized protein</fullName>
    </submittedName>
</protein>
<reference evidence="3 4" key="1">
    <citation type="submission" date="2019-04" db="EMBL/GenBank/DDBJ databases">
        <authorList>
            <person name="Alioto T."/>
            <person name="Alioto T."/>
        </authorList>
    </citation>
    <scope>NUCLEOTIDE SEQUENCE [LARGE SCALE GENOMIC DNA]</scope>
</reference>
<reference evidence="2" key="2">
    <citation type="submission" date="2020-08" db="EMBL/GenBank/DDBJ databases">
        <authorList>
            <person name="Shumante A."/>
            <person name="Zimin A.V."/>
            <person name="Puiu D."/>
            <person name="Salzberg S.L."/>
        </authorList>
    </citation>
    <scope>NUCLEOTIDE SEQUENCE</scope>
    <source>
        <strain evidence="2">WC2-LM</strain>
        <tissue evidence="2">Liver</tissue>
    </source>
</reference>
<dbReference type="AlphaFoldDB" id="A0A5E4B6H5"/>
<feature type="compositionally biased region" description="Basic residues" evidence="1">
    <location>
        <begin position="1"/>
        <end position="17"/>
    </location>
</feature>
<dbReference type="Proteomes" id="UP000662637">
    <property type="component" value="Unassembled WGS sequence"/>
</dbReference>
<evidence type="ECO:0000256" key="1">
    <source>
        <dbReference type="SAM" id="MobiDB-lite"/>
    </source>
</evidence>
<gene>
    <name evidence="2" type="ORF">GHT09_005099</name>
    <name evidence="3" type="ORF">MONAX_5E019018</name>
</gene>
<dbReference type="Proteomes" id="UP000335636">
    <property type="component" value="Unassembled WGS sequence"/>
</dbReference>
<evidence type="ECO:0000313" key="2">
    <source>
        <dbReference type="EMBL" id="KAF7483357.1"/>
    </source>
</evidence>
<proteinExistence type="predicted"/>
<evidence type="ECO:0000313" key="4">
    <source>
        <dbReference type="Proteomes" id="UP000335636"/>
    </source>
</evidence>
<sequence>MPRIRRGSRRERARRVGRPGAYRLRGGAHRSEAPASAPPCPDAAGDRARLQQPPPSPPPPPGGLSKSLDLGEGAALSGITTRVGRRPREPSQITDCA</sequence>
<organism evidence="3 4">
    <name type="scientific">Marmota monax</name>
    <name type="common">Woodchuck</name>
    <dbReference type="NCBI Taxonomy" id="9995"/>
    <lineage>
        <taxon>Eukaryota</taxon>
        <taxon>Metazoa</taxon>
        <taxon>Chordata</taxon>
        <taxon>Craniata</taxon>
        <taxon>Vertebrata</taxon>
        <taxon>Euteleostomi</taxon>
        <taxon>Mammalia</taxon>
        <taxon>Eutheria</taxon>
        <taxon>Euarchontoglires</taxon>
        <taxon>Glires</taxon>
        <taxon>Rodentia</taxon>
        <taxon>Sciuromorpha</taxon>
        <taxon>Sciuridae</taxon>
        <taxon>Xerinae</taxon>
        <taxon>Marmotini</taxon>
        <taxon>Marmota</taxon>
    </lineage>
</organism>
<accession>A0A5E4B6H5</accession>
<feature type="compositionally biased region" description="Pro residues" evidence="1">
    <location>
        <begin position="52"/>
        <end position="62"/>
    </location>
</feature>
<keyword evidence="4" id="KW-1185">Reference proteome</keyword>
<evidence type="ECO:0000313" key="3">
    <source>
        <dbReference type="EMBL" id="VTJ64776.1"/>
    </source>
</evidence>
<dbReference type="EMBL" id="WJEC01000371">
    <property type="protein sequence ID" value="KAF7483357.1"/>
    <property type="molecule type" value="Genomic_DNA"/>
</dbReference>
<name>A0A5E4B6H5_MARMO</name>